<sequence>MKNLLLGVFILLLFPFTFCYALETDRYINARAYSMGKTASVISGFLNPATSGYFSSRYFSMEYLNRYGVKELSSFAVMLNYPNNYLNSGVYFSRYGFDAYNEQLASINFYKKLSPLISLGGRVNYLGVHYSDQEQDAVAVTGDMGILLHPVENLHFSLLVMNPLRSEIKMEDETRELANVFLLGLSYQPESRFLLTTEIEKDFNRSVIYKLGMEYTPIKQLSFRTGMWTKPFTPSFGVGIKLSPVNIDLAFSNHPVLGFNSCCALQFNF</sequence>
<evidence type="ECO:0008006" key="3">
    <source>
        <dbReference type="Google" id="ProtNLM"/>
    </source>
</evidence>
<dbReference type="Proteomes" id="UP001496674">
    <property type="component" value="Chromosome"/>
</dbReference>
<dbReference type="EMBL" id="AP028055">
    <property type="protein sequence ID" value="BEG99973.1"/>
    <property type="molecule type" value="Genomic_DNA"/>
</dbReference>
<accession>A0ABN6ZC07</accession>
<dbReference type="RefSeq" id="WP_353330924.1">
    <property type="nucleotide sequence ID" value="NZ_AP028055.1"/>
</dbReference>
<reference evidence="1 2" key="1">
    <citation type="submission" date="2023-04" db="EMBL/GenBank/DDBJ databases">
        <title>Draft genome sequence of acteroides sedimenti strain YN3PY1.</title>
        <authorList>
            <person name="Yoshida N."/>
        </authorList>
    </citation>
    <scope>NUCLEOTIDE SEQUENCE [LARGE SCALE GENOMIC DNA]</scope>
    <source>
        <strain evidence="1 2">YN3PY1</strain>
    </source>
</reference>
<dbReference type="Gene3D" id="2.40.160.60">
    <property type="entry name" value="Outer membrane protein transport protein (OMPP1/FadL/TodX)"/>
    <property type="match status" value="1"/>
</dbReference>
<protein>
    <recommendedName>
        <fullName evidence="3">Type IX secretion system membrane protein PorP/SprF</fullName>
    </recommendedName>
</protein>
<organism evidence="1 2">
    <name type="scientific">Bacteroides sedimenti</name>
    <dbReference type="NCBI Taxonomy" id="2136147"/>
    <lineage>
        <taxon>Bacteria</taxon>
        <taxon>Pseudomonadati</taxon>
        <taxon>Bacteroidota</taxon>
        <taxon>Bacteroidia</taxon>
        <taxon>Bacteroidales</taxon>
        <taxon>Bacteroidaceae</taxon>
        <taxon>Bacteroides</taxon>
    </lineage>
</organism>
<proteinExistence type="predicted"/>
<keyword evidence="2" id="KW-1185">Reference proteome</keyword>
<gene>
    <name evidence="1" type="ORF">BSYN_22380</name>
</gene>
<name>A0ABN6ZC07_9BACE</name>
<evidence type="ECO:0000313" key="2">
    <source>
        <dbReference type="Proteomes" id="UP001496674"/>
    </source>
</evidence>
<evidence type="ECO:0000313" key="1">
    <source>
        <dbReference type="EMBL" id="BEG99973.1"/>
    </source>
</evidence>